<evidence type="ECO:0000256" key="1">
    <source>
        <dbReference type="ARBA" id="ARBA00023015"/>
    </source>
</evidence>
<dbReference type="InterPro" id="IPR036271">
    <property type="entry name" value="Tet_transcr_reg_TetR-rel_C_sf"/>
</dbReference>
<dbReference type="SUPFAM" id="SSF46689">
    <property type="entry name" value="Homeodomain-like"/>
    <property type="match status" value="1"/>
</dbReference>
<keyword evidence="2 4" id="KW-0238">DNA-binding</keyword>
<proteinExistence type="predicted"/>
<dbReference type="PANTHER" id="PTHR30055:SF234">
    <property type="entry name" value="HTH-TYPE TRANSCRIPTIONAL REGULATOR BETI"/>
    <property type="match status" value="1"/>
</dbReference>
<name>A0ABU2JDI2_9ACTN</name>
<dbReference type="Gene3D" id="1.10.10.60">
    <property type="entry name" value="Homeodomain-like"/>
    <property type="match status" value="1"/>
</dbReference>
<dbReference type="PRINTS" id="PR00455">
    <property type="entry name" value="HTHTETR"/>
</dbReference>
<feature type="domain" description="HTH tetR-type" evidence="5">
    <location>
        <begin position="20"/>
        <end position="80"/>
    </location>
</feature>
<evidence type="ECO:0000313" key="6">
    <source>
        <dbReference type="EMBL" id="MDT0262987.1"/>
    </source>
</evidence>
<evidence type="ECO:0000256" key="4">
    <source>
        <dbReference type="PROSITE-ProRule" id="PRU00335"/>
    </source>
</evidence>
<evidence type="ECO:0000256" key="3">
    <source>
        <dbReference type="ARBA" id="ARBA00023163"/>
    </source>
</evidence>
<dbReference type="InterPro" id="IPR001647">
    <property type="entry name" value="HTH_TetR"/>
</dbReference>
<dbReference type="Pfam" id="PF17932">
    <property type="entry name" value="TetR_C_24"/>
    <property type="match status" value="1"/>
</dbReference>
<dbReference type="SUPFAM" id="SSF48498">
    <property type="entry name" value="Tetracyclin repressor-like, C-terminal domain"/>
    <property type="match status" value="1"/>
</dbReference>
<accession>A0ABU2JDI2</accession>
<sequence>MTEPTATAPKPPRMRGNRPAYTTETLLEVAVTVFTERGYDRTSMADLATAAGLSKSSIYHHVQGKEELLTLALDRALDALFAVLAQPQATTGPAVDRLTQVVRGTVNALIDELPYVTLLLRVRGNSPTELAALTRRRRFDQLVAILVHDAQQQGDVAAEVDAATATRLIFGMINSLTEWYRPGRQELLDLPETVVRLVRSGLAP</sequence>
<dbReference type="PANTHER" id="PTHR30055">
    <property type="entry name" value="HTH-TYPE TRANSCRIPTIONAL REGULATOR RUTR"/>
    <property type="match status" value="1"/>
</dbReference>
<dbReference type="PROSITE" id="PS50977">
    <property type="entry name" value="HTH_TETR_2"/>
    <property type="match status" value="1"/>
</dbReference>
<feature type="DNA-binding region" description="H-T-H motif" evidence="4">
    <location>
        <begin position="43"/>
        <end position="62"/>
    </location>
</feature>
<keyword evidence="1" id="KW-0805">Transcription regulation</keyword>
<dbReference type="EMBL" id="JAVREH010000026">
    <property type="protein sequence ID" value="MDT0262987.1"/>
    <property type="molecule type" value="Genomic_DNA"/>
</dbReference>
<evidence type="ECO:0000313" key="7">
    <source>
        <dbReference type="Proteomes" id="UP001183176"/>
    </source>
</evidence>
<protein>
    <submittedName>
        <fullName evidence="6">TetR/AcrR family transcriptional regulator</fullName>
    </submittedName>
</protein>
<keyword evidence="7" id="KW-1185">Reference proteome</keyword>
<dbReference type="InterPro" id="IPR041490">
    <property type="entry name" value="KstR2_TetR_C"/>
</dbReference>
<comment type="caution">
    <text evidence="6">The sequence shown here is derived from an EMBL/GenBank/DDBJ whole genome shotgun (WGS) entry which is preliminary data.</text>
</comment>
<evidence type="ECO:0000259" key="5">
    <source>
        <dbReference type="PROSITE" id="PS50977"/>
    </source>
</evidence>
<evidence type="ECO:0000256" key="2">
    <source>
        <dbReference type="ARBA" id="ARBA00023125"/>
    </source>
</evidence>
<gene>
    <name evidence="6" type="ORF">RM423_16460</name>
</gene>
<keyword evidence="3" id="KW-0804">Transcription</keyword>
<dbReference type="InterPro" id="IPR009057">
    <property type="entry name" value="Homeodomain-like_sf"/>
</dbReference>
<dbReference type="Pfam" id="PF00440">
    <property type="entry name" value="TetR_N"/>
    <property type="match status" value="1"/>
</dbReference>
<dbReference type="Proteomes" id="UP001183176">
    <property type="component" value="Unassembled WGS sequence"/>
</dbReference>
<dbReference type="Gene3D" id="1.10.357.10">
    <property type="entry name" value="Tetracycline Repressor, domain 2"/>
    <property type="match status" value="1"/>
</dbReference>
<organism evidence="6 7">
    <name type="scientific">Jatrophihabitans lederbergiae</name>
    <dbReference type="NCBI Taxonomy" id="3075547"/>
    <lineage>
        <taxon>Bacteria</taxon>
        <taxon>Bacillati</taxon>
        <taxon>Actinomycetota</taxon>
        <taxon>Actinomycetes</taxon>
        <taxon>Jatrophihabitantales</taxon>
        <taxon>Jatrophihabitantaceae</taxon>
        <taxon>Jatrophihabitans</taxon>
    </lineage>
</organism>
<dbReference type="RefSeq" id="WP_311424134.1">
    <property type="nucleotide sequence ID" value="NZ_JAVREH010000026.1"/>
</dbReference>
<reference evidence="7" key="1">
    <citation type="submission" date="2023-07" db="EMBL/GenBank/DDBJ databases">
        <title>30 novel species of actinomycetes from the DSMZ collection.</title>
        <authorList>
            <person name="Nouioui I."/>
        </authorList>
    </citation>
    <scope>NUCLEOTIDE SEQUENCE [LARGE SCALE GENOMIC DNA]</scope>
    <source>
        <strain evidence="7">DSM 44399</strain>
    </source>
</reference>
<dbReference type="InterPro" id="IPR050109">
    <property type="entry name" value="HTH-type_TetR-like_transc_reg"/>
</dbReference>